<gene>
    <name evidence="1" type="ORF">MGWOODY_XGa2109</name>
</gene>
<reference evidence="1" key="1">
    <citation type="submission" date="2015-10" db="EMBL/GenBank/DDBJ databases">
        <authorList>
            <person name="Gilbert D.G."/>
        </authorList>
    </citation>
    <scope>NUCLEOTIDE SEQUENCE</scope>
</reference>
<evidence type="ECO:0000313" key="1">
    <source>
        <dbReference type="EMBL" id="CUS55041.1"/>
    </source>
</evidence>
<protein>
    <submittedName>
        <fullName evidence="1">Uncharacterized protein</fullName>
    </submittedName>
</protein>
<name>A0A160TW58_9ZZZZ</name>
<sequence length="47" mass="5135">MAIIGGTLNGISRQNGIDIMTAHITAKPIVTPKRISFWLSTFSTFLD</sequence>
<organism evidence="1">
    <name type="scientific">hydrothermal vent metagenome</name>
    <dbReference type="NCBI Taxonomy" id="652676"/>
    <lineage>
        <taxon>unclassified sequences</taxon>
        <taxon>metagenomes</taxon>
        <taxon>ecological metagenomes</taxon>
    </lineage>
</organism>
<proteinExistence type="predicted"/>
<dbReference type="EMBL" id="CZRL01000120">
    <property type="protein sequence ID" value="CUS55041.1"/>
    <property type="molecule type" value="Genomic_DNA"/>
</dbReference>
<accession>A0A160TW58</accession>
<dbReference type="AlphaFoldDB" id="A0A160TW58"/>